<name>A0ABV3A052_9ACTN</name>
<comment type="caution">
    <text evidence="2">The sequence shown here is derived from an EMBL/GenBank/DDBJ whole genome shotgun (WGS) entry which is preliminary data.</text>
</comment>
<keyword evidence="3" id="KW-1185">Reference proteome</keyword>
<reference evidence="2 3" key="1">
    <citation type="submission" date="2024-06" db="EMBL/GenBank/DDBJ databases">
        <title>The Natural Products Discovery Center: Release of the First 8490 Sequenced Strains for Exploring Actinobacteria Biosynthetic Diversity.</title>
        <authorList>
            <person name="Kalkreuter E."/>
            <person name="Kautsar S.A."/>
            <person name="Yang D."/>
            <person name="Bader C.D."/>
            <person name="Teijaro C.N."/>
            <person name="Fluegel L."/>
            <person name="Davis C.M."/>
            <person name="Simpson J.R."/>
            <person name="Lauterbach L."/>
            <person name="Steele A.D."/>
            <person name="Gui C."/>
            <person name="Meng S."/>
            <person name="Li G."/>
            <person name="Viehrig K."/>
            <person name="Ye F."/>
            <person name="Su P."/>
            <person name="Kiefer A.F."/>
            <person name="Nichols A."/>
            <person name="Cepeda A.J."/>
            <person name="Yan W."/>
            <person name="Fan B."/>
            <person name="Jiang Y."/>
            <person name="Adhikari A."/>
            <person name="Zheng C.-J."/>
            <person name="Schuster L."/>
            <person name="Cowan T.M."/>
            <person name="Smanski M.J."/>
            <person name="Chevrette M.G."/>
            <person name="De Carvalho L.P.S."/>
            <person name="Shen B."/>
        </authorList>
    </citation>
    <scope>NUCLEOTIDE SEQUENCE [LARGE SCALE GENOMIC DNA]</scope>
    <source>
        <strain evidence="2 3">NPDC020594</strain>
    </source>
</reference>
<protein>
    <submittedName>
        <fullName evidence="2">Uncharacterized protein</fullName>
    </submittedName>
</protein>
<evidence type="ECO:0000313" key="3">
    <source>
        <dbReference type="Proteomes" id="UP001551011"/>
    </source>
</evidence>
<dbReference type="EMBL" id="JBFAEG010000001">
    <property type="protein sequence ID" value="MEU5705306.1"/>
    <property type="molecule type" value="Genomic_DNA"/>
</dbReference>
<sequence>MRIVAASAGRSAARHPPVPEAPALPVARESSTSRGMAREVMPAGTDPGLAAEVIVLGGSQVIAQQMSNGYDGEDAVVAREPARSYWCGVYRRPED</sequence>
<proteinExistence type="predicted"/>
<organism evidence="2 3">
    <name type="scientific">Streptomyces flaveolus</name>
    <dbReference type="NCBI Taxonomy" id="67297"/>
    <lineage>
        <taxon>Bacteria</taxon>
        <taxon>Bacillati</taxon>
        <taxon>Actinomycetota</taxon>
        <taxon>Actinomycetes</taxon>
        <taxon>Kitasatosporales</taxon>
        <taxon>Streptomycetaceae</taxon>
        <taxon>Streptomyces</taxon>
    </lineage>
</organism>
<gene>
    <name evidence="2" type="ORF">AB0H04_00175</name>
</gene>
<accession>A0ABV3A052</accession>
<evidence type="ECO:0000256" key="1">
    <source>
        <dbReference type="SAM" id="MobiDB-lite"/>
    </source>
</evidence>
<evidence type="ECO:0000313" key="2">
    <source>
        <dbReference type="EMBL" id="MEU5705306.1"/>
    </source>
</evidence>
<feature type="region of interest" description="Disordered" evidence="1">
    <location>
        <begin position="1"/>
        <end position="43"/>
    </location>
</feature>
<dbReference type="RefSeq" id="WP_356195905.1">
    <property type="nucleotide sequence ID" value="NZ_JBEXDP010000050.1"/>
</dbReference>
<dbReference type="Proteomes" id="UP001551011">
    <property type="component" value="Unassembled WGS sequence"/>
</dbReference>